<protein>
    <submittedName>
        <fullName evidence="3">Tyrosine-protein kinase, non-receptor Jak2</fullName>
    </submittedName>
</protein>
<reference evidence="3" key="1">
    <citation type="journal article" date="2019" name="Sci. Rep.">
        <title>Draft genome of Tanacetum cinerariifolium, the natural source of mosquito coil.</title>
        <authorList>
            <person name="Yamashiro T."/>
            <person name="Shiraishi A."/>
            <person name="Satake H."/>
            <person name="Nakayama K."/>
        </authorList>
    </citation>
    <scope>NUCLEOTIDE SEQUENCE</scope>
</reference>
<dbReference type="InterPro" id="IPR001245">
    <property type="entry name" value="Ser-Thr/Tyr_kinase_cat_dom"/>
</dbReference>
<proteinExistence type="predicted"/>
<dbReference type="GO" id="GO:0009506">
    <property type="term" value="C:plasmodesma"/>
    <property type="evidence" value="ECO:0007669"/>
    <property type="project" value="TreeGrafter"/>
</dbReference>
<organism evidence="3">
    <name type="scientific">Tanacetum cinerariifolium</name>
    <name type="common">Dalmatian daisy</name>
    <name type="synonym">Chrysanthemum cinerariifolium</name>
    <dbReference type="NCBI Taxonomy" id="118510"/>
    <lineage>
        <taxon>Eukaryota</taxon>
        <taxon>Viridiplantae</taxon>
        <taxon>Streptophyta</taxon>
        <taxon>Embryophyta</taxon>
        <taxon>Tracheophyta</taxon>
        <taxon>Spermatophyta</taxon>
        <taxon>Magnoliopsida</taxon>
        <taxon>eudicotyledons</taxon>
        <taxon>Gunneridae</taxon>
        <taxon>Pentapetalae</taxon>
        <taxon>asterids</taxon>
        <taxon>campanulids</taxon>
        <taxon>Asterales</taxon>
        <taxon>Asteraceae</taxon>
        <taxon>Asteroideae</taxon>
        <taxon>Anthemideae</taxon>
        <taxon>Anthemidinae</taxon>
        <taxon>Tanacetum</taxon>
    </lineage>
</organism>
<dbReference type="Gene3D" id="1.10.510.10">
    <property type="entry name" value="Transferase(Phosphotransferase) domain 1"/>
    <property type="match status" value="1"/>
</dbReference>
<dbReference type="PROSITE" id="PS50011">
    <property type="entry name" value="PROTEIN_KINASE_DOM"/>
    <property type="match status" value="1"/>
</dbReference>
<name>A0A6L2JA59_TANCI</name>
<dbReference type="GO" id="GO:0005886">
    <property type="term" value="C:plasma membrane"/>
    <property type="evidence" value="ECO:0007669"/>
    <property type="project" value="TreeGrafter"/>
</dbReference>
<keyword evidence="3" id="KW-0418">Kinase</keyword>
<sequence length="502" mass="55721">MSQQNTHPIGGDNAVRLIPGPAVEGSIATGCFSDMKSFIKNGKVEKIVAVIKSCMPDMLGDLTVTLKDILGISSGTIHYKVLNDEVYGKAISGITAPHESQTLVLMQEDHISSVPISDAIDAENELVSSHKSITNGEHKYGNESTKLATSSEASNGYTSVSDHVTYQAAETLSFYITKSTLTLFEGEYNNQQVALKRLNITNLNNIKPKLLDEILTVARFQKHPNVVALIRFCEEKSNEIILVYEYVRSGNLADKMSKHLNAIQRLEICLDAARGHEYLHTGVDKSTPGIVHGHIKLSKIMLNSEPKSSRFKEKVSGFGFLRLLIGDVHFDIHNEIKTEALETYAKITCRSVIKNPEERLTMTRVVIELEKALRLQGGEVSNIHILGGRIRNGLTKERVIEVDQPEDDKPEEESKVVEETIVEDKPEEESKVVEETIVEDKPEEESKVFDETIGTDETEESKVIEQIAEDIEDAKKENGESAEEITVNTKPKEEPLSVTLSL</sequence>
<evidence type="ECO:0000256" key="1">
    <source>
        <dbReference type="SAM" id="MobiDB-lite"/>
    </source>
</evidence>
<dbReference type="GO" id="GO:0004714">
    <property type="term" value="F:transmembrane receptor protein tyrosine kinase activity"/>
    <property type="evidence" value="ECO:0007669"/>
    <property type="project" value="InterPro"/>
</dbReference>
<accession>A0A6L2JA59</accession>
<dbReference type="SUPFAM" id="SSF56112">
    <property type="entry name" value="Protein kinase-like (PK-like)"/>
    <property type="match status" value="1"/>
</dbReference>
<dbReference type="PANTHER" id="PTHR27003">
    <property type="entry name" value="OS07G0166700 PROTEIN"/>
    <property type="match status" value="1"/>
</dbReference>
<evidence type="ECO:0000259" key="2">
    <source>
        <dbReference type="PROSITE" id="PS50011"/>
    </source>
</evidence>
<dbReference type="GO" id="GO:0005524">
    <property type="term" value="F:ATP binding"/>
    <property type="evidence" value="ECO:0007669"/>
    <property type="project" value="InterPro"/>
</dbReference>
<dbReference type="AlphaFoldDB" id="A0A6L2JA59"/>
<feature type="domain" description="Protein kinase" evidence="2">
    <location>
        <begin position="147"/>
        <end position="487"/>
    </location>
</feature>
<keyword evidence="3" id="KW-0808">Transferase</keyword>
<dbReference type="InterPro" id="IPR011009">
    <property type="entry name" value="Kinase-like_dom_sf"/>
</dbReference>
<dbReference type="Pfam" id="PF07714">
    <property type="entry name" value="PK_Tyr_Ser-Thr"/>
    <property type="match status" value="1"/>
</dbReference>
<dbReference type="EMBL" id="BKCJ010000402">
    <property type="protein sequence ID" value="GEU32865.1"/>
    <property type="molecule type" value="Genomic_DNA"/>
</dbReference>
<gene>
    <name evidence="3" type="ORF">Tci_004843</name>
</gene>
<comment type="caution">
    <text evidence="3">The sequence shown here is derived from an EMBL/GenBank/DDBJ whole genome shotgun (WGS) entry which is preliminary data.</text>
</comment>
<dbReference type="PANTHER" id="PTHR27003:SF363">
    <property type="entry name" value="PROTEIN KINASE DOMAIN-CONTAINING PROTEIN"/>
    <property type="match status" value="1"/>
</dbReference>
<keyword evidence="3" id="KW-0675">Receptor</keyword>
<feature type="region of interest" description="Disordered" evidence="1">
    <location>
        <begin position="422"/>
        <end position="460"/>
    </location>
</feature>
<feature type="compositionally biased region" description="Basic and acidic residues" evidence="1">
    <location>
        <begin position="422"/>
        <end position="450"/>
    </location>
</feature>
<feature type="region of interest" description="Disordered" evidence="1">
    <location>
        <begin position="472"/>
        <end position="502"/>
    </location>
</feature>
<dbReference type="InterPro" id="IPR000719">
    <property type="entry name" value="Prot_kinase_dom"/>
</dbReference>
<evidence type="ECO:0000313" key="3">
    <source>
        <dbReference type="EMBL" id="GEU32865.1"/>
    </source>
</evidence>
<dbReference type="InterPro" id="IPR045272">
    <property type="entry name" value="ANXUR1/2-like"/>
</dbReference>